<evidence type="ECO:0000313" key="3">
    <source>
        <dbReference type="Proteomes" id="UP000236592"/>
    </source>
</evidence>
<reference evidence="3" key="1">
    <citation type="submission" date="2018-01" db="EMBL/GenBank/DDBJ databases">
        <title>Complete genome of Tamlana sp. UJ94.</title>
        <authorList>
            <person name="Jung J."/>
            <person name="Chung D."/>
            <person name="Bae S.S."/>
            <person name="Baek K."/>
        </authorList>
    </citation>
    <scope>NUCLEOTIDE SEQUENCE [LARGE SCALE GENOMIC DNA]</scope>
    <source>
        <strain evidence="3">UJ94</strain>
    </source>
</reference>
<feature type="transmembrane region" description="Helical" evidence="1">
    <location>
        <begin position="70"/>
        <end position="92"/>
    </location>
</feature>
<sequence length="130" mass="15035">MNKTERIIYAIIFYSIGFFLNSIYRPYVYSNEINDFGIADMGNNIVFVPGVYFLLSLISKKPIKGIYKDIFIHTSFLIFFEVLSLFINGIGTFDFKDIFALLIGAGITYLIVRLRTNDLTELKDDFLEIE</sequence>
<dbReference type="AlphaFoldDB" id="A0A2I7SKH4"/>
<dbReference type="Proteomes" id="UP000236592">
    <property type="component" value="Chromosome"/>
</dbReference>
<dbReference type="RefSeq" id="WP_102996369.1">
    <property type="nucleotide sequence ID" value="NZ_CP025938.1"/>
</dbReference>
<dbReference type="KEGG" id="taj:C1A40_13620"/>
<proteinExistence type="predicted"/>
<dbReference type="EMBL" id="CP025938">
    <property type="protein sequence ID" value="AUS06418.1"/>
    <property type="molecule type" value="Genomic_DNA"/>
</dbReference>
<organism evidence="2 3">
    <name type="scientific">Pseudotamlana carrageenivorans</name>
    <dbReference type="NCBI Taxonomy" id="2069432"/>
    <lineage>
        <taxon>Bacteria</taxon>
        <taxon>Pseudomonadati</taxon>
        <taxon>Bacteroidota</taxon>
        <taxon>Flavobacteriia</taxon>
        <taxon>Flavobacteriales</taxon>
        <taxon>Flavobacteriaceae</taxon>
        <taxon>Pseudotamlana</taxon>
    </lineage>
</organism>
<feature type="transmembrane region" description="Helical" evidence="1">
    <location>
        <begin position="98"/>
        <end position="114"/>
    </location>
</feature>
<dbReference type="OrthoDB" id="1050370at2"/>
<keyword evidence="1" id="KW-0812">Transmembrane</keyword>
<evidence type="ECO:0000313" key="2">
    <source>
        <dbReference type="EMBL" id="AUS06418.1"/>
    </source>
</evidence>
<keyword evidence="3" id="KW-1185">Reference proteome</keyword>
<feature type="transmembrane region" description="Helical" evidence="1">
    <location>
        <begin position="36"/>
        <end position="58"/>
    </location>
</feature>
<accession>A0A2I7SKH4</accession>
<feature type="transmembrane region" description="Helical" evidence="1">
    <location>
        <begin position="7"/>
        <end position="24"/>
    </location>
</feature>
<keyword evidence="1" id="KW-1133">Transmembrane helix</keyword>
<evidence type="ECO:0000256" key="1">
    <source>
        <dbReference type="SAM" id="Phobius"/>
    </source>
</evidence>
<gene>
    <name evidence="2" type="ORF">C1A40_13620</name>
</gene>
<name>A0A2I7SKH4_9FLAO</name>
<protein>
    <submittedName>
        <fullName evidence="2">Uncharacterized protein</fullName>
    </submittedName>
</protein>
<keyword evidence="1" id="KW-0472">Membrane</keyword>